<dbReference type="InterPro" id="IPR011295">
    <property type="entry name" value="UbiH"/>
</dbReference>
<evidence type="ECO:0000256" key="2">
    <source>
        <dbReference type="ARBA" id="ARBA00005349"/>
    </source>
</evidence>
<proteinExistence type="inferred from homology"/>
<dbReference type="InterPro" id="IPR010971">
    <property type="entry name" value="UbiH/COQ6"/>
</dbReference>
<dbReference type="InterPro" id="IPR051205">
    <property type="entry name" value="UbiH/COQ6_monooxygenase"/>
</dbReference>
<dbReference type="NCBIfam" id="NF004356">
    <property type="entry name" value="PRK05732.1"/>
    <property type="match status" value="1"/>
</dbReference>
<dbReference type="EMBL" id="UINC01001637">
    <property type="protein sequence ID" value="SUZ85460.1"/>
    <property type="molecule type" value="Genomic_DNA"/>
</dbReference>
<evidence type="ECO:0000256" key="5">
    <source>
        <dbReference type="ARBA" id="ARBA00023002"/>
    </source>
</evidence>
<keyword evidence="4" id="KW-0274">FAD</keyword>
<comment type="similarity">
    <text evidence="2">Belongs to the UbiH/COQ6 family.</text>
</comment>
<dbReference type="InterPro" id="IPR036188">
    <property type="entry name" value="FAD/NAD-bd_sf"/>
</dbReference>
<name>A0A381R1U9_9ZZZZ</name>
<feature type="domain" description="FAD-binding" evidence="7">
    <location>
        <begin position="10"/>
        <end position="339"/>
    </location>
</feature>
<evidence type="ECO:0000256" key="3">
    <source>
        <dbReference type="ARBA" id="ARBA00022630"/>
    </source>
</evidence>
<accession>A0A381R1U9</accession>
<dbReference type="Pfam" id="PF01494">
    <property type="entry name" value="FAD_binding_3"/>
    <property type="match status" value="1"/>
</dbReference>
<evidence type="ECO:0000256" key="4">
    <source>
        <dbReference type="ARBA" id="ARBA00022827"/>
    </source>
</evidence>
<dbReference type="SUPFAM" id="SSF51905">
    <property type="entry name" value="FAD/NAD(P)-binding domain"/>
    <property type="match status" value="1"/>
</dbReference>
<dbReference type="NCBIfam" id="TIGR01988">
    <property type="entry name" value="Ubi-OHases"/>
    <property type="match status" value="1"/>
</dbReference>
<dbReference type="GO" id="GO:0008681">
    <property type="term" value="F:2-octaprenyl-6-methoxyphenol hydroxylase activity"/>
    <property type="evidence" value="ECO:0007669"/>
    <property type="project" value="InterPro"/>
</dbReference>
<dbReference type="GO" id="GO:0006744">
    <property type="term" value="P:ubiquinone biosynthetic process"/>
    <property type="evidence" value="ECO:0007669"/>
    <property type="project" value="InterPro"/>
</dbReference>
<protein>
    <recommendedName>
        <fullName evidence="7">FAD-binding domain-containing protein</fullName>
    </recommendedName>
</protein>
<evidence type="ECO:0000259" key="7">
    <source>
        <dbReference type="Pfam" id="PF01494"/>
    </source>
</evidence>
<dbReference type="AlphaFoldDB" id="A0A381R1U9"/>
<dbReference type="PANTHER" id="PTHR43876:SF8">
    <property type="entry name" value="2-OCTAPRENYL-6-METHOXYPHENOL HYDROXYLASE"/>
    <property type="match status" value="1"/>
</dbReference>
<keyword evidence="3" id="KW-0285">Flavoprotein</keyword>
<dbReference type="NCBIfam" id="TIGR01984">
    <property type="entry name" value="UbiH"/>
    <property type="match status" value="1"/>
</dbReference>
<evidence type="ECO:0000256" key="1">
    <source>
        <dbReference type="ARBA" id="ARBA00001974"/>
    </source>
</evidence>
<keyword evidence="6" id="KW-0503">Monooxygenase</keyword>
<evidence type="ECO:0000313" key="8">
    <source>
        <dbReference type="EMBL" id="SUZ85460.1"/>
    </source>
</evidence>
<dbReference type="PANTHER" id="PTHR43876">
    <property type="entry name" value="UBIQUINONE BIOSYNTHESIS MONOOXYGENASE COQ6, MITOCHONDRIAL"/>
    <property type="match status" value="1"/>
</dbReference>
<keyword evidence="5" id="KW-0560">Oxidoreductase</keyword>
<sequence length="411" mass="45150">MYIETPEKQYDLVVIGGGMVGTSFACALCSEIGGKQLSILVVEAFPQSAGKAQQPSFDARSTALSYGSRCIYDDIGLWRELSNQVTPIKEIHVSDKGHFGLTRLNHIEHDVEALGYVVENRQLGSVLNNEVKNSPAIQMISPAQVEQIRPTSESMQLAISRGESIFTIEASLVVLAEGGKSMICDQLGIDRVVDDYNQHALIANIAFEKPHKNVAYERFTDTGPLAILPLESFDGENRGCLVWTVATNQSDEIQAMGISALTKLLMDRFGNRLGKITHIGERFGYPLTLSIAKEQIRPGLVLLGNVAHTLHPVAGQGLNLALRDTMVLVSRLGQAVRESESLGSMTVLQDYVDRQNFDQQKTITFTDQLTRIFSNNQRGRVLARKLGLLSIELIPPLRRGFAEQAMGLGSR</sequence>
<dbReference type="GO" id="GO:0071949">
    <property type="term" value="F:FAD binding"/>
    <property type="evidence" value="ECO:0007669"/>
    <property type="project" value="InterPro"/>
</dbReference>
<dbReference type="PRINTS" id="PR00420">
    <property type="entry name" value="RNGMNOXGNASE"/>
</dbReference>
<dbReference type="Gene3D" id="3.50.50.60">
    <property type="entry name" value="FAD/NAD(P)-binding domain"/>
    <property type="match status" value="2"/>
</dbReference>
<reference evidence="8" key="1">
    <citation type="submission" date="2018-05" db="EMBL/GenBank/DDBJ databases">
        <authorList>
            <person name="Lanie J.A."/>
            <person name="Ng W.-L."/>
            <person name="Kazmierczak K.M."/>
            <person name="Andrzejewski T.M."/>
            <person name="Davidsen T.M."/>
            <person name="Wayne K.J."/>
            <person name="Tettelin H."/>
            <person name="Glass J.I."/>
            <person name="Rusch D."/>
            <person name="Podicherti R."/>
            <person name="Tsui H.-C.T."/>
            <person name="Winkler M.E."/>
        </authorList>
    </citation>
    <scope>NUCLEOTIDE SEQUENCE</scope>
</reference>
<gene>
    <name evidence="8" type="ORF">METZ01_LOCUS38314</name>
</gene>
<organism evidence="8">
    <name type="scientific">marine metagenome</name>
    <dbReference type="NCBI Taxonomy" id="408172"/>
    <lineage>
        <taxon>unclassified sequences</taxon>
        <taxon>metagenomes</taxon>
        <taxon>ecological metagenomes</taxon>
    </lineage>
</organism>
<evidence type="ECO:0000256" key="6">
    <source>
        <dbReference type="ARBA" id="ARBA00023033"/>
    </source>
</evidence>
<comment type="cofactor">
    <cofactor evidence="1">
        <name>FAD</name>
        <dbReference type="ChEBI" id="CHEBI:57692"/>
    </cofactor>
</comment>
<dbReference type="InterPro" id="IPR002938">
    <property type="entry name" value="FAD-bd"/>
</dbReference>